<evidence type="ECO:0000256" key="3">
    <source>
        <dbReference type="ARBA" id="ARBA00022475"/>
    </source>
</evidence>
<keyword evidence="11" id="KW-0443">Lipid metabolism</keyword>
<evidence type="ECO:0000256" key="5">
    <source>
        <dbReference type="ARBA" id="ARBA00022692"/>
    </source>
</evidence>
<dbReference type="EMBL" id="KZ859043">
    <property type="protein sequence ID" value="RDW24240.1"/>
    <property type="molecule type" value="Genomic_DNA"/>
</dbReference>
<dbReference type="AlphaFoldDB" id="A0A1D8NFY7"/>
<keyword evidence="12" id="KW-0472">Membrane</keyword>
<keyword evidence="6" id="KW-0479">Metal-binding</keyword>
<dbReference type="VEuPathDB" id="FungiDB:YALI0_D23419g"/>
<evidence type="ECO:0000256" key="11">
    <source>
        <dbReference type="ARBA" id="ARBA00023098"/>
    </source>
</evidence>
<dbReference type="GO" id="GO:0046340">
    <property type="term" value="P:diacylglycerol catabolic process"/>
    <property type="evidence" value="ECO:0007669"/>
    <property type="project" value="TreeGrafter"/>
</dbReference>
<dbReference type="Gene3D" id="3.40.50.1820">
    <property type="entry name" value="alpha/beta hydrolase"/>
    <property type="match status" value="1"/>
</dbReference>
<keyword evidence="9" id="KW-0442">Lipid degradation</keyword>
<protein>
    <recommendedName>
        <fullName evidence="14">Fungal lipase-type domain-containing protein</fullName>
    </recommendedName>
</protein>
<dbReference type="InterPro" id="IPR052214">
    <property type="entry name" value="DAG_Lipase-Related"/>
</dbReference>
<name>A0A1D8NFY7_YARLL</name>
<evidence type="ECO:0000256" key="2">
    <source>
        <dbReference type="ARBA" id="ARBA00004651"/>
    </source>
</evidence>
<dbReference type="GeneID" id="2910330"/>
<evidence type="ECO:0000259" key="14">
    <source>
        <dbReference type="Pfam" id="PF01764"/>
    </source>
</evidence>
<dbReference type="GO" id="GO:0005886">
    <property type="term" value="C:plasma membrane"/>
    <property type="evidence" value="ECO:0007669"/>
    <property type="project" value="UniProtKB-SubCell"/>
</dbReference>
<evidence type="ECO:0000256" key="7">
    <source>
        <dbReference type="ARBA" id="ARBA00022801"/>
    </source>
</evidence>
<keyword evidence="8" id="KW-0106">Calcium</keyword>
<feature type="domain" description="Fungal lipase-type" evidence="14">
    <location>
        <begin position="473"/>
        <end position="620"/>
    </location>
</feature>
<evidence type="ECO:0000256" key="10">
    <source>
        <dbReference type="ARBA" id="ARBA00022989"/>
    </source>
</evidence>
<evidence type="ECO:0000256" key="6">
    <source>
        <dbReference type="ARBA" id="ARBA00022723"/>
    </source>
</evidence>
<dbReference type="GO" id="GO:0046872">
    <property type="term" value="F:metal ion binding"/>
    <property type="evidence" value="ECO:0007669"/>
    <property type="project" value="UniProtKB-KW"/>
</dbReference>
<evidence type="ECO:0000313" key="17">
    <source>
        <dbReference type="Proteomes" id="UP000182444"/>
    </source>
</evidence>
<keyword evidence="3" id="KW-1003">Cell membrane</keyword>
<dbReference type="SUPFAM" id="SSF53474">
    <property type="entry name" value="alpha/beta-Hydrolases"/>
    <property type="match status" value="1"/>
</dbReference>
<evidence type="ECO:0000313" key="18">
    <source>
        <dbReference type="Proteomes" id="UP000256601"/>
    </source>
</evidence>
<dbReference type="GO" id="GO:0019369">
    <property type="term" value="P:arachidonate metabolic process"/>
    <property type="evidence" value="ECO:0007669"/>
    <property type="project" value="TreeGrafter"/>
</dbReference>
<dbReference type="EMBL" id="CP017556">
    <property type="protein sequence ID" value="AOW04522.1"/>
    <property type="molecule type" value="Genomic_DNA"/>
</dbReference>
<dbReference type="Proteomes" id="UP000182444">
    <property type="component" value="Chromosome 1D"/>
</dbReference>
<comment type="subcellular location">
    <subcellularLocation>
        <location evidence="2">Cell membrane</location>
        <topology evidence="2">Multi-pass membrane protein</topology>
    </subcellularLocation>
</comment>
<dbReference type="InterPro" id="IPR029058">
    <property type="entry name" value="AB_hydrolase_fold"/>
</dbReference>
<evidence type="ECO:0000313" key="16">
    <source>
        <dbReference type="EMBL" id="RDW24240.1"/>
    </source>
</evidence>
<dbReference type="InterPro" id="IPR002921">
    <property type="entry name" value="Fungal_lipase-type"/>
</dbReference>
<dbReference type="CDD" id="cd00519">
    <property type="entry name" value="Lipase_3"/>
    <property type="match status" value="1"/>
</dbReference>
<proteinExistence type="predicted"/>
<dbReference type="KEGG" id="yli:2910330"/>
<organism evidence="15 17">
    <name type="scientific">Yarrowia lipolytica</name>
    <name type="common">Candida lipolytica</name>
    <dbReference type="NCBI Taxonomy" id="4952"/>
    <lineage>
        <taxon>Eukaryota</taxon>
        <taxon>Fungi</taxon>
        <taxon>Dikarya</taxon>
        <taxon>Ascomycota</taxon>
        <taxon>Saccharomycotina</taxon>
        <taxon>Dipodascomycetes</taxon>
        <taxon>Dipodascales</taxon>
        <taxon>Dipodascales incertae sedis</taxon>
        <taxon>Yarrowia</taxon>
    </lineage>
</organism>
<reference evidence="15 17" key="1">
    <citation type="journal article" date="2016" name="PLoS ONE">
        <title>Sequence Assembly of Yarrowia lipolytica Strain W29/CLIB89 Shows Transposable Element Diversity.</title>
        <authorList>
            <person name="Magnan C."/>
            <person name="Yu J."/>
            <person name="Chang I."/>
            <person name="Jahn E."/>
            <person name="Kanomata Y."/>
            <person name="Wu J."/>
            <person name="Zeller M."/>
            <person name="Oakes M."/>
            <person name="Baldi P."/>
            <person name="Sandmeyer S."/>
        </authorList>
    </citation>
    <scope>NUCLEOTIDE SEQUENCE [LARGE SCALE GENOMIC DNA]</scope>
    <source>
        <strain evidence="15">CLIB89</strain>
        <strain evidence="17">CLIB89(W29)</strain>
    </source>
</reference>
<keyword evidence="4" id="KW-0597">Phosphoprotein</keyword>
<dbReference type="PANTHER" id="PTHR45792:SF7">
    <property type="entry name" value="PUTATIVE (AFU_ORTHOLOGUE AFUA_6G02710)-RELATED"/>
    <property type="match status" value="1"/>
</dbReference>
<evidence type="ECO:0000256" key="8">
    <source>
        <dbReference type="ARBA" id="ARBA00022837"/>
    </source>
</evidence>
<accession>A0A1D8NFY7</accession>
<dbReference type="GO" id="GO:0016298">
    <property type="term" value="F:lipase activity"/>
    <property type="evidence" value="ECO:0007669"/>
    <property type="project" value="TreeGrafter"/>
</dbReference>
<dbReference type="VEuPathDB" id="FungiDB:YALI1_D30285g"/>
<dbReference type="PANTHER" id="PTHR45792">
    <property type="entry name" value="DIACYLGLYCEROL LIPASE HOMOLOG-RELATED"/>
    <property type="match status" value="1"/>
</dbReference>
<comment type="cofactor">
    <cofactor evidence="1">
        <name>Ca(2+)</name>
        <dbReference type="ChEBI" id="CHEBI:29108"/>
    </cofactor>
</comment>
<comment type="catalytic activity">
    <reaction evidence="13">
        <text>a 1,2-diacyl-sn-glycerol + H2O = a 2-acylglycerol + a fatty acid + H(+)</text>
        <dbReference type="Rhea" id="RHEA:33275"/>
        <dbReference type="ChEBI" id="CHEBI:15377"/>
        <dbReference type="ChEBI" id="CHEBI:15378"/>
        <dbReference type="ChEBI" id="CHEBI:17389"/>
        <dbReference type="ChEBI" id="CHEBI:17815"/>
        <dbReference type="ChEBI" id="CHEBI:28868"/>
        <dbReference type="EC" id="3.1.1.116"/>
    </reaction>
    <physiologicalReaction direction="left-to-right" evidence="13">
        <dbReference type="Rhea" id="RHEA:33276"/>
    </physiologicalReaction>
</comment>
<evidence type="ECO:0000256" key="12">
    <source>
        <dbReference type="ARBA" id="ARBA00023136"/>
    </source>
</evidence>
<sequence length="757" mass="84245">MALVISYLINGHKARKKRATETPAMHSRRSKDMYAHPGILHAKSLLPRAAASCVSAAAGFANICIRLATYAAETTVESARVSTVTSLALSVKAIEGLISKANQDTPKAEGWAELGINTAQQTVTLVQLFTSISFHFTSTSIHTVSSSTQDVIHVIDSVFGDSESSRAIRYILGLVRRELGQQVGIWEMLSAMVCYSVAHPRTWNNIEDAETQLLWDVVVLETGVTISQQLPDSDPTDSFNEEQAVALLPPDARYSLTITEESIRSVAIEVVAKRLPPHMDVPRDARIVYEKWQRLDDNNIRYELKFEKSEKTFRERKGIARLEPHECDHVTDAVIKTPDETFREDDNIKESIQTQRISSRSVSEMGIENLVPRTGEYEVYPPGHLTKNLARYVRFSSASYGQSFMRLLGIGRFDVPFSTTGAHHSEHYAFAHHAGVSLDQILLSSYSDKVVDTSSGILLDHFIVVDHDPKAVVLTIRGTWGLDDVLTDLACEYENFEIHGSSYKAHHGILRCARSMIRKNSRVLKTIKTAMDGMGPEYGLIICGHSLGGGVGALLSILLTVYDTEIDDFVTSEQSMLPPGRRVHCFTYGCPPTISEQLRIMTERLITSVVYGCDIVPSLSLGMLQDFQAIALAFRDEKRGVVGETKKRLFAQLATSRVPYMYRQDDYLLTLAKTLRGLMQNEKLVPPGRVIHISTNVLLEVHQGRTKKANRVVGKVVLDVERRFGELVLGKGVFDHSPIYYEQALNTLEQGVNSAPR</sequence>
<keyword evidence="7" id="KW-0378">Hydrolase</keyword>
<keyword evidence="5" id="KW-0812">Transmembrane</keyword>
<evidence type="ECO:0000256" key="1">
    <source>
        <dbReference type="ARBA" id="ARBA00001913"/>
    </source>
</evidence>
<gene>
    <name evidence="16" type="ORF">B0I71DRAFT_168206</name>
    <name evidence="15" type="ORF">YALI1_D30285g</name>
</gene>
<evidence type="ECO:0000313" key="15">
    <source>
        <dbReference type="EMBL" id="AOW04522.1"/>
    </source>
</evidence>
<evidence type="ECO:0000256" key="4">
    <source>
        <dbReference type="ARBA" id="ARBA00022553"/>
    </source>
</evidence>
<evidence type="ECO:0000256" key="9">
    <source>
        <dbReference type="ARBA" id="ARBA00022963"/>
    </source>
</evidence>
<dbReference type="Proteomes" id="UP000256601">
    <property type="component" value="Unassembled WGS sequence"/>
</dbReference>
<dbReference type="Pfam" id="PF01764">
    <property type="entry name" value="Lipase_3"/>
    <property type="match status" value="1"/>
</dbReference>
<evidence type="ECO:0000256" key="13">
    <source>
        <dbReference type="ARBA" id="ARBA00024531"/>
    </source>
</evidence>
<reference evidence="16 18" key="2">
    <citation type="submission" date="2018-07" db="EMBL/GenBank/DDBJ databases">
        <title>Draft Genome Assemblies for Five Robust Yarrowia lipolytica Strains Exhibiting High Lipid Production and Pentose Sugar Utilization and Sugar Alcohol Secretion from Undetoxified Lignocellulosic Biomass Hydrolysates.</title>
        <authorList>
            <consortium name="DOE Joint Genome Institute"/>
            <person name="Walker C."/>
            <person name="Ryu S."/>
            <person name="Na H."/>
            <person name="Zane M."/>
            <person name="LaButti K."/>
            <person name="Lipzen A."/>
            <person name="Haridas S."/>
            <person name="Barry K."/>
            <person name="Grigoriev I.V."/>
            <person name="Quarterman J."/>
            <person name="Slininger P."/>
            <person name="Dien B."/>
            <person name="Trinh C.T."/>
        </authorList>
    </citation>
    <scope>NUCLEOTIDE SEQUENCE [LARGE SCALE GENOMIC DNA]</scope>
    <source>
        <strain evidence="16 18">YB392</strain>
    </source>
</reference>
<dbReference type="eggNOG" id="KOG2088">
    <property type="taxonomic scope" value="Eukaryota"/>
</dbReference>
<keyword evidence="10" id="KW-1133">Transmembrane helix</keyword>